<dbReference type="RefSeq" id="WP_406700451.1">
    <property type="nucleotide sequence ID" value="NZ_CP155447.1"/>
</dbReference>
<dbReference type="AlphaFoldDB" id="A0AAU7CQW1"/>
<sequence length="260" mass="28399">MLSGNRDGKKRRSYQPAVEALEALRLLSSAAQTLPDLAVERDVIFSPPPFEAPSSTLSDAAWDEALGQTHLADILGASTQENDPEAVSSGLLQLNRYLSRAWYRAGVAVQMHDDCSQAVYVTLLQNFGRSRFDSLLAEIGQVGIRDVLSRETADGPDFFRAIDTVKKRAQRERTFQPLDSAVAAGSATEEDAKAGWRNALQEAIDQSLNPREAALIYATLKGETPAEIASQWGVAPKTVSNEKTRVIQKLRDTLTADLLD</sequence>
<dbReference type="InterPro" id="IPR000792">
    <property type="entry name" value="Tscrpt_reg_LuxR_C"/>
</dbReference>
<evidence type="ECO:0000259" key="1">
    <source>
        <dbReference type="Pfam" id="PF00196"/>
    </source>
</evidence>
<dbReference type="SUPFAM" id="SSF88659">
    <property type="entry name" value="Sigma3 and sigma4 domains of RNA polymerase sigma factors"/>
    <property type="match status" value="1"/>
</dbReference>
<dbReference type="Gene3D" id="1.10.10.10">
    <property type="entry name" value="Winged helix-like DNA-binding domain superfamily/Winged helix DNA-binding domain"/>
    <property type="match status" value="1"/>
</dbReference>
<protein>
    <submittedName>
        <fullName evidence="2">Sigma-70 family RNA polymerase sigma factor</fullName>
    </submittedName>
</protein>
<organism evidence="2">
    <name type="scientific">Singulisphaera sp. Ch08</name>
    <dbReference type="NCBI Taxonomy" id="3120278"/>
    <lineage>
        <taxon>Bacteria</taxon>
        <taxon>Pseudomonadati</taxon>
        <taxon>Planctomycetota</taxon>
        <taxon>Planctomycetia</taxon>
        <taxon>Isosphaerales</taxon>
        <taxon>Isosphaeraceae</taxon>
        <taxon>Singulisphaera</taxon>
    </lineage>
</organism>
<reference evidence="2" key="1">
    <citation type="submission" date="2024-05" db="EMBL/GenBank/DDBJ databases">
        <title>Planctomycetes of the genus Singulisphaera possess chitinolytic capabilities.</title>
        <authorList>
            <person name="Ivanova A."/>
        </authorList>
    </citation>
    <scope>NUCLEOTIDE SEQUENCE</scope>
    <source>
        <strain evidence="2">Ch08T</strain>
    </source>
</reference>
<accession>A0AAU7CQW1</accession>
<dbReference type="InterPro" id="IPR036388">
    <property type="entry name" value="WH-like_DNA-bd_sf"/>
</dbReference>
<gene>
    <name evidence="2" type="ORF">V5E97_16715</name>
</gene>
<dbReference type="EMBL" id="CP155447">
    <property type="protein sequence ID" value="XBH07611.1"/>
    <property type="molecule type" value="Genomic_DNA"/>
</dbReference>
<dbReference type="InterPro" id="IPR013324">
    <property type="entry name" value="RNA_pol_sigma_r3/r4-like"/>
</dbReference>
<dbReference type="GO" id="GO:0006355">
    <property type="term" value="P:regulation of DNA-templated transcription"/>
    <property type="evidence" value="ECO:0007669"/>
    <property type="project" value="InterPro"/>
</dbReference>
<dbReference type="PRINTS" id="PR00038">
    <property type="entry name" value="HTHLUXR"/>
</dbReference>
<evidence type="ECO:0000313" key="2">
    <source>
        <dbReference type="EMBL" id="XBH07611.1"/>
    </source>
</evidence>
<dbReference type="Pfam" id="PF00196">
    <property type="entry name" value="GerE"/>
    <property type="match status" value="1"/>
</dbReference>
<feature type="domain" description="HTH luxR-type" evidence="1">
    <location>
        <begin position="206"/>
        <end position="251"/>
    </location>
</feature>
<name>A0AAU7CQW1_9BACT</name>
<proteinExistence type="predicted"/>